<gene>
    <name evidence="2" type="ORF">O181_128860</name>
</gene>
<proteinExistence type="predicted"/>
<protein>
    <submittedName>
        <fullName evidence="2">Uncharacterized protein</fullName>
    </submittedName>
</protein>
<evidence type="ECO:0000313" key="3">
    <source>
        <dbReference type="Proteomes" id="UP000765509"/>
    </source>
</evidence>
<comment type="caution">
    <text evidence="2">The sequence shown here is derived from an EMBL/GenBank/DDBJ whole genome shotgun (WGS) entry which is preliminary data.</text>
</comment>
<keyword evidence="1" id="KW-0175">Coiled coil</keyword>
<dbReference type="EMBL" id="AVOT02133080">
    <property type="protein sequence ID" value="MBW0589145.1"/>
    <property type="molecule type" value="Genomic_DNA"/>
</dbReference>
<evidence type="ECO:0000313" key="2">
    <source>
        <dbReference type="EMBL" id="MBW0589145.1"/>
    </source>
</evidence>
<evidence type="ECO:0000256" key="1">
    <source>
        <dbReference type="SAM" id="Coils"/>
    </source>
</evidence>
<keyword evidence="3" id="KW-1185">Reference proteome</keyword>
<name>A0A9Q3Q9F4_9BASI</name>
<organism evidence="2 3">
    <name type="scientific">Austropuccinia psidii MF-1</name>
    <dbReference type="NCBI Taxonomy" id="1389203"/>
    <lineage>
        <taxon>Eukaryota</taxon>
        <taxon>Fungi</taxon>
        <taxon>Dikarya</taxon>
        <taxon>Basidiomycota</taxon>
        <taxon>Pucciniomycotina</taxon>
        <taxon>Pucciniomycetes</taxon>
        <taxon>Pucciniales</taxon>
        <taxon>Sphaerophragmiaceae</taxon>
        <taxon>Austropuccinia</taxon>
    </lineage>
</organism>
<dbReference type="Proteomes" id="UP000765509">
    <property type="component" value="Unassembled WGS sequence"/>
</dbReference>
<accession>A0A9Q3Q9F4</accession>
<reference evidence="2" key="1">
    <citation type="submission" date="2021-03" db="EMBL/GenBank/DDBJ databases">
        <title>Draft genome sequence of rust myrtle Austropuccinia psidii MF-1, a brazilian biotype.</title>
        <authorList>
            <person name="Quecine M.C."/>
            <person name="Pachon D.M.R."/>
            <person name="Bonatelli M.L."/>
            <person name="Correr F.H."/>
            <person name="Franceschini L.M."/>
            <person name="Leite T.F."/>
            <person name="Margarido G.R.A."/>
            <person name="Almeida C.A."/>
            <person name="Ferrarezi J.A."/>
            <person name="Labate C.A."/>
        </authorList>
    </citation>
    <scope>NUCLEOTIDE SEQUENCE</scope>
    <source>
        <strain evidence="2">MF-1</strain>
    </source>
</reference>
<feature type="coiled-coil region" evidence="1">
    <location>
        <begin position="45"/>
        <end position="93"/>
    </location>
</feature>
<sequence>MSLPSSTLNRTRTQTEPTIFSKEYMHNISEIDKIQVKKRQTLHHIALLQRKNDGHDEELASLQRKLDVKKRIIQQLQADLLEEMNDMEALLQSFLL</sequence>
<dbReference type="AlphaFoldDB" id="A0A9Q3Q9F4"/>